<feature type="non-terminal residue" evidence="2">
    <location>
        <position position="78"/>
    </location>
</feature>
<evidence type="ECO:0000313" key="2">
    <source>
        <dbReference type="EMBL" id="CAA9245989.1"/>
    </source>
</evidence>
<reference evidence="2" key="1">
    <citation type="submission" date="2020-02" db="EMBL/GenBank/DDBJ databases">
        <authorList>
            <person name="Meier V. D."/>
        </authorList>
    </citation>
    <scope>NUCLEOTIDE SEQUENCE</scope>
    <source>
        <strain evidence="2">AVDCRST_MAG76</strain>
    </source>
</reference>
<feature type="compositionally biased region" description="Gly residues" evidence="1">
    <location>
        <begin position="49"/>
        <end position="58"/>
    </location>
</feature>
<accession>A0A6J4IAX6</accession>
<name>A0A6J4IAX6_9ACTN</name>
<feature type="region of interest" description="Disordered" evidence="1">
    <location>
        <begin position="26"/>
        <end position="78"/>
    </location>
</feature>
<dbReference type="EMBL" id="CADCSZ010000126">
    <property type="protein sequence ID" value="CAA9245989.1"/>
    <property type="molecule type" value="Genomic_DNA"/>
</dbReference>
<sequence length="78" mass="7499">DDDVAGGVGAVPRLGARLAGQCQCRRPGRRHIGGGRLLPLGPLGPPGPAGGSGLGPGGRLWPRHGVGPSAPSAAAAPL</sequence>
<gene>
    <name evidence="2" type="ORF">AVDCRST_MAG76-2028</name>
</gene>
<evidence type="ECO:0000256" key="1">
    <source>
        <dbReference type="SAM" id="MobiDB-lite"/>
    </source>
</evidence>
<proteinExistence type="predicted"/>
<protein>
    <submittedName>
        <fullName evidence="2">Uncharacterized protein</fullName>
    </submittedName>
</protein>
<feature type="compositionally biased region" description="Low complexity" evidence="1">
    <location>
        <begin position="59"/>
        <end position="78"/>
    </location>
</feature>
<feature type="non-terminal residue" evidence="2">
    <location>
        <position position="1"/>
    </location>
</feature>
<organism evidence="2">
    <name type="scientific">uncultured Acidimicrobiales bacterium</name>
    <dbReference type="NCBI Taxonomy" id="310071"/>
    <lineage>
        <taxon>Bacteria</taxon>
        <taxon>Bacillati</taxon>
        <taxon>Actinomycetota</taxon>
        <taxon>Acidimicrobiia</taxon>
        <taxon>Acidimicrobiales</taxon>
        <taxon>environmental samples</taxon>
    </lineage>
</organism>
<dbReference type="AlphaFoldDB" id="A0A6J4IAX6"/>